<evidence type="ECO:0000256" key="1">
    <source>
        <dbReference type="SAM" id="MobiDB-lite"/>
    </source>
</evidence>
<evidence type="ECO:0008006" key="4">
    <source>
        <dbReference type="Google" id="ProtNLM"/>
    </source>
</evidence>
<organism evidence="2 3">
    <name type="scientific">Paraburkholderia aromaticivorans</name>
    <dbReference type="NCBI Taxonomy" id="2026199"/>
    <lineage>
        <taxon>Bacteria</taxon>
        <taxon>Pseudomonadati</taxon>
        <taxon>Pseudomonadota</taxon>
        <taxon>Betaproteobacteria</taxon>
        <taxon>Burkholderiales</taxon>
        <taxon>Burkholderiaceae</taxon>
        <taxon>Paraburkholderia</taxon>
    </lineage>
</organism>
<feature type="region of interest" description="Disordered" evidence="1">
    <location>
        <begin position="150"/>
        <end position="170"/>
    </location>
</feature>
<sequence>MTSVQHDLILSQSGFSHVIDVDVEKIDIAQWLFTLPDAEYQRCAPPDHIAAGATWTDDGKRMSINVEMIGTGLVVQHYVGEVTERLYCKMVSLSDVFTPHGRTKVQVIWELRAKGLPNGKTEYTNSVTSHPTDDFLSFIEKNGMSFDQAARDRQAASGDHNQRETPLFAESIARAARRTAG</sequence>
<dbReference type="Proteomes" id="UP000215158">
    <property type="component" value="Chromosome 2"/>
</dbReference>
<dbReference type="OrthoDB" id="7554712at2"/>
<accession>A0A248VRW8</accession>
<evidence type="ECO:0000313" key="3">
    <source>
        <dbReference type="Proteomes" id="UP000215158"/>
    </source>
</evidence>
<name>A0A248VRW8_9BURK</name>
<proteinExistence type="predicted"/>
<protein>
    <recommendedName>
        <fullName evidence="4">Polyketide cyclase</fullName>
    </recommendedName>
</protein>
<reference evidence="2 3" key="1">
    <citation type="submission" date="2017-08" db="EMBL/GenBank/DDBJ databases">
        <title>Identification and genetic characteristics of simultaneous BTEX- and naphthalene-degrading Paraburkholderia sp. BN5 isolated from petroleum-contaminated soil.</title>
        <authorList>
            <person name="Lee Y."/>
            <person name="Jeon C.O."/>
        </authorList>
    </citation>
    <scope>NUCLEOTIDE SEQUENCE [LARGE SCALE GENOMIC DNA]</scope>
    <source>
        <strain evidence="2 3">BN5</strain>
    </source>
</reference>
<gene>
    <name evidence="2" type="ORF">CJU94_26745</name>
</gene>
<dbReference type="KEGG" id="parb:CJU94_26745"/>
<keyword evidence="3" id="KW-1185">Reference proteome</keyword>
<dbReference type="EMBL" id="CP022990">
    <property type="protein sequence ID" value="ASW01751.1"/>
    <property type="molecule type" value="Genomic_DNA"/>
</dbReference>
<dbReference type="AlphaFoldDB" id="A0A248VRW8"/>
<dbReference type="RefSeq" id="WP_095421644.1">
    <property type="nucleotide sequence ID" value="NZ_CP022990.1"/>
</dbReference>
<evidence type="ECO:0000313" key="2">
    <source>
        <dbReference type="EMBL" id="ASW01751.1"/>
    </source>
</evidence>